<feature type="domain" description="NACHT" evidence="3">
    <location>
        <begin position="52"/>
        <end position="194"/>
    </location>
</feature>
<dbReference type="InterPro" id="IPR056884">
    <property type="entry name" value="NPHP3-like_N"/>
</dbReference>
<accession>A0ABR1YNK6</accession>
<reference evidence="4 5" key="1">
    <citation type="submission" date="2024-04" db="EMBL/GenBank/DDBJ databases">
        <title>Phyllosticta paracitricarpa is synonymous to the EU quarantine fungus P. citricarpa based on phylogenomic analyses.</title>
        <authorList>
            <consortium name="Lawrence Berkeley National Laboratory"/>
            <person name="Van Ingen-Buijs V.A."/>
            <person name="Van Westerhoven A.C."/>
            <person name="Haridas S."/>
            <person name="Skiadas P."/>
            <person name="Martin F."/>
            <person name="Groenewald J.Z."/>
            <person name="Crous P.W."/>
            <person name="Seidl M.F."/>
        </authorList>
    </citation>
    <scope>NUCLEOTIDE SEQUENCE [LARGE SCALE GENOMIC DNA]</scope>
    <source>
        <strain evidence="4 5">CBS 123374</strain>
    </source>
</reference>
<gene>
    <name evidence="4" type="ORF">HDK90DRAFT_511830</name>
</gene>
<feature type="repeat" description="WD" evidence="2">
    <location>
        <begin position="1177"/>
        <end position="1210"/>
    </location>
</feature>
<dbReference type="SUPFAM" id="SSF50998">
    <property type="entry name" value="Quinoprotein alcohol dehydrogenase-like"/>
    <property type="match status" value="1"/>
</dbReference>
<dbReference type="PANTHER" id="PTHR19879:SF1">
    <property type="entry name" value="CANNONBALL-RELATED"/>
    <property type="match status" value="1"/>
</dbReference>
<organism evidence="4 5">
    <name type="scientific">Phyllosticta capitalensis</name>
    <dbReference type="NCBI Taxonomy" id="121624"/>
    <lineage>
        <taxon>Eukaryota</taxon>
        <taxon>Fungi</taxon>
        <taxon>Dikarya</taxon>
        <taxon>Ascomycota</taxon>
        <taxon>Pezizomycotina</taxon>
        <taxon>Dothideomycetes</taxon>
        <taxon>Dothideomycetes incertae sedis</taxon>
        <taxon>Botryosphaeriales</taxon>
        <taxon>Phyllostictaceae</taxon>
        <taxon>Phyllosticta</taxon>
    </lineage>
</organism>
<dbReference type="InterPro" id="IPR015943">
    <property type="entry name" value="WD40/YVTN_repeat-like_dom_sf"/>
</dbReference>
<keyword evidence="5" id="KW-1185">Reference proteome</keyword>
<feature type="repeat" description="WD" evidence="2">
    <location>
        <begin position="951"/>
        <end position="972"/>
    </location>
</feature>
<dbReference type="InterPro" id="IPR011047">
    <property type="entry name" value="Quinoprotein_ADH-like_sf"/>
</dbReference>
<dbReference type="PANTHER" id="PTHR19879">
    <property type="entry name" value="TRANSCRIPTION INITIATION FACTOR TFIID"/>
    <property type="match status" value="1"/>
</dbReference>
<keyword evidence="1" id="KW-0677">Repeat</keyword>
<dbReference type="SUPFAM" id="SSF52540">
    <property type="entry name" value="P-loop containing nucleoside triphosphate hydrolases"/>
    <property type="match status" value="1"/>
</dbReference>
<dbReference type="Gene3D" id="2.130.10.10">
    <property type="entry name" value="YVTN repeat-like/Quinoprotein amine dehydrogenase"/>
    <property type="match status" value="4"/>
</dbReference>
<dbReference type="Proteomes" id="UP001492380">
    <property type="component" value="Unassembled WGS sequence"/>
</dbReference>
<dbReference type="InterPro" id="IPR001680">
    <property type="entry name" value="WD40_rpt"/>
</dbReference>
<evidence type="ECO:0000313" key="5">
    <source>
        <dbReference type="Proteomes" id="UP001492380"/>
    </source>
</evidence>
<dbReference type="InterPro" id="IPR027417">
    <property type="entry name" value="P-loop_NTPase"/>
</dbReference>
<dbReference type="Pfam" id="PF00400">
    <property type="entry name" value="WD40"/>
    <property type="match status" value="2"/>
</dbReference>
<protein>
    <recommendedName>
        <fullName evidence="3">NACHT domain-containing protein</fullName>
    </recommendedName>
</protein>
<dbReference type="Pfam" id="PF24883">
    <property type="entry name" value="NPHP3_N"/>
    <property type="match status" value="1"/>
</dbReference>
<evidence type="ECO:0000256" key="1">
    <source>
        <dbReference type="ARBA" id="ARBA00022737"/>
    </source>
</evidence>
<dbReference type="InterPro" id="IPR007111">
    <property type="entry name" value="NACHT_NTPase"/>
</dbReference>
<name>A0ABR1YNK6_9PEZI</name>
<feature type="repeat" description="WD" evidence="2">
    <location>
        <begin position="635"/>
        <end position="667"/>
    </location>
</feature>
<evidence type="ECO:0000259" key="3">
    <source>
        <dbReference type="PROSITE" id="PS50837"/>
    </source>
</evidence>
<dbReference type="SMART" id="SM00320">
    <property type="entry name" value="WD40"/>
    <property type="match status" value="4"/>
</dbReference>
<dbReference type="PROSITE" id="PS50837">
    <property type="entry name" value="NACHT"/>
    <property type="match status" value="1"/>
</dbReference>
<dbReference type="PROSITE" id="PS50082">
    <property type="entry name" value="WD_REPEATS_2"/>
    <property type="match status" value="3"/>
</dbReference>
<keyword evidence="2" id="KW-0853">WD repeat</keyword>
<evidence type="ECO:0000256" key="2">
    <source>
        <dbReference type="PROSITE-ProRule" id="PRU00221"/>
    </source>
</evidence>
<comment type="caution">
    <text evidence="4">The sequence shown here is derived from an EMBL/GenBank/DDBJ whole genome shotgun (WGS) entry which is preliminary data.</text>
</comment>
<proteinExistence type="predicted"/>
<dbReference type="EMBL" id="JBBWRZ010000006">
    <property type="protein sequence ID" value="KAK8234075.1"/>
    <property type="molecule type" value="Genomic_DNA"/>
</dbReference>
<dbReference type="Gene3D" id="3.40.50.300">
    <property type="entry name" value="P-loop containing nucleotide triphosphate hydrolases"/>
    <property type="match status" value="1"/>
</dbReference>
<evidence type="ECO:0000313" key="4">
    <source>
        <dbReference type="EMBL" id="KAK8234075.1"/>
    </source>
</evidence>
<dbReference type="SUPFAM" id="SSF82171">
    <property type="entry name" value="DPP6 N-terminal domain-like"/>
    <property type="match status" value="1"/>
</dbReference>
<sequence>MLEKLEKLKDKLPYADGAAYNHRKQQARKCTEKTREKILDDIQSWQKQDAHNVFWLQGMAGAGKSTIARTVAERANDDGFAVGSFFFRRGDDALGKSDKFVTTIVRELAVHPALCEIFDHALSKPNDVAIRDLEHQWQRLIKEPLAERKDLRILLVIDALDECEDYMTAKGLFDILSENQNLQIPGLKVFVTARDEPWIPHTHQAQALGKIQEDIIEGDIRRYFEDECAKLKRLGSRIGSFQWLGQTQIEQLVKLSVPLFIVAATSLRFIATDHIDPKGRFGILCNTSGPPDLDHMYLTALKYAVSCKGADRGLIETNLEWFSKIVGPLMVLNGALAPTEYAKLISEKYSERYSPVVNCLGLFKAVLDVPDDSGPVRVFHQSFRDFLLDKPRIDEAFLNSKGYETRSVIGYDIRPEHFWIDEKKANHRLFKECIRVMRSSLKKDICKLKEPDAAVSKIQIDHRNACIPAHLRYACRYWIIHFISSKSSNKNDHKELFVFLKEHLLHWSEAMSCLQVVSEALRLVDRLQQCVAKDSLPSSDDDDDDDFDWSELLKIIKDAPRFIHYNRHIIEMSPLQLYCSALLFSPESSAIRKQFCQSHSPIWTKSRPVIAQEWGALLQKLEHRGTSVGPRVFGSLGFSPDRQILVSTAFRESLAIWDVQTGEMLRKDPRSIKQFKFSNTGLLAIELGGMERKVEIWDLKEMRALVSIPKIFHGGIEHMRFSPDSKTLVLYDELWSIIELWNITEQSPLCVFKIEESELSDKRLLAISFDPTGSHLLASFKTYFPEPCALIEVWSLESRTKYCTLSSPASTDIEHMVFIPINQRDSHLLTGCSHTGTVELWALDQQNPLKSFQGPFGVSNLSNLSNSRAIVVVSNRQVAVPNIDEEWHQNSWDQYLKWELHEHERCEDTIFTPDGKTTLLMDEEKQIQVRDTESGAVRNLLDDDVEWSAWAVSPDGKLLASGGDDMSIRLWDPEFCPDMIKEKDYPEFFSFMAAMVISPDGKRLAIGACGEFEIWEVETEEKSRDVDLRNEDLPLGNSFNTPDPTSFSPDGRLLLLTDKHRVTIFDVEKGVTVQIEYAWNKNFHACFLPGLRQDSSCTKSKNDNRKISWNVEDGKCGKVVKLSWDGNHPSRGGASAIAVNAQTEHHFALMDWQKLQTWNSINHIGGSQDLMLPARGTSMAFSPVNDILITANDQGHVKVWDTKTLEKKNHHSIQLPRAAKDLSLCGHGCCVRCKSGVFFLSENPLKGRSTTCDGYYPIFYDGEWLLWRGKRLLWLPPELRDGHRDEQFTVHGKTVIILPRTGRPLFLKLDPIQLDKVFRQDGQKGAPRVVEDVD</sequence>